<gene>
    <name evidence="3" type="ORF">M413DRAFT_82803</name>
</gene>
<evidence type="ECO:0000256" key="1">
    <source>
        <dbReference type="SAM" id="Phobius"/>
    </source>
</evidence>
<evidence type="ECO:0000256" key="2">
    <source>
        <dbReference type="SAM" id="SignalP"/>
    </source>
</evidence>
<evidence type="ECO:0000313" key="3">
    <source>
        <dbReference type="EMBL" id="KIM48644.1"/>
    </source>
</evidence>
<feature type="chain" id="PRO_5002162912" evidence="2">
    <location>
        <begin position="25"/>
        <end position="207"/>
    </location>
</feature>
<keyword evidence="1" id="KW-0472">Membrane</keyword>
<dbReference type="OrthoDB" id="4991875at2759"/>
<reference evidence="4" key="2">
    <citation type="submission" date="2015-01" db="EMBL/GenBank/DDBJ databases">
        <title>Evolutionary Origins and Diversification of the Mycorrhizal Mutualists.</title>
        <authorList>
            <consortium name="DOE Joint Genome Institute"/>
            <consortium name="Mycorrhizal Genomics Consortium"/>
            <person name="Kohler A."/>
            <person name="Kuo A."/>
            <person name="Nagy L.G."/>
            <person name="Floudas D."/>
            <person name="Copeland A."/>
            <person name="Barry K.W."/>
            <person name="Cichocki N."/>
            <person name="Veneault-Fourrey C."/>
            <person name="LaButti K."/>
            <person name="Lindquist E.A."/>
            <person name="Lipzen A."/>
            <person name="Lundell T."/>
            <person name="Morin E."/>
            <person name="Murat C."/>
            <person name="Riley R."/>
            <person name="Ohm R."/>
            <person name="Sun H."/>
            <person name="Tunlid A."/>
            <person name="Henrissat B."/>
            <person name="Grigoriev I.V."/>
            <person name="Hibbett D.S."/>
            <person name="Martin F."/>
        </authorList>
    </citation>
    <scope>NUCLEOTIDE SEQUENCE [LARGE SCALE GENOMIC DNA]</scope>
    <source>
        <strain evidence="4">h7</strain>
    </source>
</reference>
<proteinExistence type="predicted"/>
<dbReference type="HOGENOM" id="CLU_115030_0_0_1"/>
<keyword evidence="4" id="KW-1185">Reference proteome</keyword>
<dbReference type="AlphaFoldDB" id="A0A0C3CWY7"/>
<dbReference type="STRING" id="686832.A0A0C3CWY7"/>
<keyword evidence="2" id="KW-0732">Signal</keyword>
<feature type="transmembrane region" description="Helical" evidence="1">
    <location>
        <begin position="187"/>
        <end position="206"/>
    </location>
</feature>
<keyword evidence="1" id="KW-0812">Transmembrane</keyword>
<keyword evidence="1" id="KW-1133">Transmembrane helix</keyword>
<reference evidence="3 4" key="1">
    <citation type="submission" date="2014-04" db="EMBL/GenBank/DDBJ databases">
        <authorList>
            <consortium name="DOE Joint Genome Institute"/>
            <person name="Kuo A."/>
            <person name="Gay G."/>
            <person name="Dore J."/>
            <person name="Kohler A."/>
            <person name="Nagy L.G."/>
            <person name="Floudas D."/>
            <person name="Copeland A."/>
            <person name="Barry K.W."/>
            <person name="Cichocki N."/>
            <person name="Veneault-Fourrey C."/>
            <person name="LaButti K."/>
            <person name="Lindquist E.A."/>
            <person name="Lipzen A."/>
            <person name="Lundell T."/>
            <person name="Morin E."/>
            <person name="Murat C."/>
            <person name="Sun H."/>
            <person name="Tunlid A."/>
            <person name="Henrissat B."/>
            <person name="Grigoriev I.V."/>
            <person name="Hibbett D.S."/>
            <person name="Martin F."/>
            <person name="Nordberg H.P."/>
            <person name="Cantor M.N."/>
            <person name="Hua S.X."/>
        </authorList>
    </citation>
    <scope>NUCLEOTIDE SEQUENCE [LARGE SCALE GENOMIC DNA]</scope>
    <source>
        <strain evidence="4">h7</strain>
    </source>
</reference>
<evidence type="ECO:0000313" key="4">
    <source>
        <dbReference type="Proteomes" id="UP000053424"/>
    </source>
</evidence>
<sequence>MNLILPFPLVLYFLSFLLGNGAQAQRSTSLYIPGFDPQPVSADVIGVGSDGRTTWALHKGKPDPTDTSSYPDFVGTATLVEGPDDAFMTYANSAAQFTIGAGCTFSESTLAICTLVAQSSTATQTEHISRLAIQGGATVSRNPSPTSLSTISSSPGGYASTSALPSLNAASPATSTSSARCKTSKPVFRSLLASCLALVACATLFLA</sequence>
<organism evidence="3 4">
    <name type="scientific">Hebeloma cylindrosporum</name>
    <dbReference type="NCBI Taxonomy" id="76867"/>
    <lineage>
        <taxon>Eukaryota</taxon>
        <taxon>Fungi</taxon>
        <taxon>Dikarya</taxon>
        <taxon>Basidiomycota</taxon>
        <taxon>Agaricomycotina</taxon>
        <taxon>Agaricomycetes</taxon>
        <taxon>Agaricomycetidae</taxon>
        <taxon>Agaricales</taxon>
        <taxon>Agaricineae</taxon>
        <taxon>Hymenogastraceae</taxon>
        <taxon>Hebeloma</taxon>
    </lineage>
</organism>
<protein>
    <submittedName>
        <fullName evidence="3">Uncharacterized protein</fullName>
    </submittedName>
</protein>
<dbReference type="EMBL" id="KN831768">
    <property type="protein sequence ID" value="KIM48644.1"/>
    <property type="molecule type" value="Genomic_DNA"/>
</dbReference>
<dbReference type="Proteomes" id="UP000053424">
    <property type="component" value="Unassembled WGS sequence"/>
</dbReference>
<name>A0A0C3CWY7_HEBCY</name>
<feature type="signal peptide" evidence="2">
    <location>
        <begin position="1"/>
        <end position="24"/>
    </location>
</feature>
<accession>A0A0C3CWY7</accession>